<accession>A0A7T8GKW0</accession>
<protein>
    <submittedName>
        <fullName evidence="2">Uncharacterized protein</fullName>
    </submittedName>
</protein>
<proteinExistence type="predicted"/>
<evidence type="ECO:0000313" key="3">
    <source>
        <dbReference type="Proteomes" id="UP000595437"/>
    </source>
</evidence>
<dbReference type="AlphaFoldDB" id="A0A7T8GKW0"/>
<evidence type="ECO:0000256" key="1">
    <source>
        <dbReference type="SAM" id="MobiDB-lite"/>
    </source>
</evidence>
<evidence type="ECO:0000313" key="2">
    <source>
        <dbReference type="EMBL" id="QQP31523.1"/>
    </source>
</evidence>
<feature type="compositionally biased region" description="Basic and acidic residues" evidence="1">
    <location>
        <begin position="61"/>
        <end position="77"/>
    </location>
</feature>
<feature type="region of interest" description="Disordered" evidence="1">
    <location>
        <begin position="56"/>
        <end position="77"/>
    </location>
</feature>
<reference evidence="3" key="1">
    <citation type="submission" date="2021-01" db="EMBL/GenBank/DDBJ databases">
        <title>Caligus Genome Assembly.</title>
        <authorList>
            <person name="Gallardo-Escarate C."/>
        </authorList>
    </citation>
    <scope>NUCLEOTIDE SEQUENCE [LARGE SCALE GENOMIC DNA]</scope>
</reference>
<dbReference type="Proteomes" id="UP000595437">
    <property type="component" value="Chromosome 21"/>
</dbReference>
<organism evidence="2 3">
    <name type="scientific">Caligus rogercresseyi</name>
    <name type="common">Sea louse</name>
    <dbReference type="NCBI Taxonomy" id="217165"/>
    <lineage>
        <taxon>Eukaryota</taxon>
        <taxon>Metazoa</taxon>
        <taxon>Ecdysozoa</taxon>
        <taxon>Arthropoda</taxon>
        <taxon>Crustacea</taxon>
        <taxon>Multicrustacea</taxon>
        <taxon>Hexanauplia</taxon>
        <taxon>Copepoda</taxon>
        <taxon>Siphonostomatoida</taxon>
        <taxon>Caligidae</taxon>
        <taxon>Caligus</taxon>
    </lineage>
</organism>
<keyword evidence="3" id="KW-1185">Reference proteome</keyword>
<dbReference type="EMBL" id="CP045910">
    <property type="protein sequence ID" value="QQP31523.1"/>
    <property type="molecule type" value="Genomic_DNA"/>
</dbReference>
<name>A0A7T8GKW0_CALRO</name>
<gene>
    <name evidence="2" type="ORF">FKW44_025144</name>
</gene>
<sequence length="77" mass="8652">MATGAPATAAISSFKKKQLTKKTDKCPGCSKTFNLFAEGKYGWNKIPHKECWKTKKKGRDAKRYDMPKEKLSEAGRV</sequence>